<evidence type="ECO:0000313" key="14">
    <source>
        <dbReference type="Proteomes" id="UP000660708"/>
    </source>
</evidence>
<evidence type="ECO:0000256" key="4">
    <source>
        <dbReference type="ARBA" id="ARBA00022481"/>
    </source>
</evidence>
<keyword evidence="5" id="KW-0997">Cell inner membrane</keyword>
<dbReference type="SUPFAM" id="SSF54523">
    <property type="entry name" value="Pili subunits"/>
    <property type="match status" value="1"/>
</dbReference>
<evidence type="ECO:0000256" key="6">
    <source>
        <dbReference type="ARBA" id="ARBA00022692"/>
    </source>
</evidence>
<evidence type="ECO:0000256" key="10">
    <source>
        <dbReference type="ARBA" id="ARBA00030775"/>
    </source>
</evidence>
<dbReference type="GO" id="GO:0015627">
    <property type="term" value="C:type II protein secretion system complex"/>
    <property type="evidence" value="ECO:0007669"/>
    <property type="project" value="InterPro"/>
</dbReference>
<evidence type="ECO:0000259" key="12">
    <source>
        <dbReference type="Pfam" id="PF12019"/>
    </source>
</evidence>
<keyword evidence="6 11" id="KW-0812">Transmembrane</keyword>
<feature type="domain" description="General secretion pathway GspH" evidence="12">
    <location>
        <begin position="44"/>
        <end position="156"/>
    </location>
</feature>
<gene>
    <name evidence="13" type="ORF">PPEP_a0682</name>
</gene>
<keyword evidence="4" id="KW-0488">Methylation</keyword>
<name>A0A8I0T3Y5_9GAMM</name>
<keyword evidence="3" id="KW-1003">Cell membrane</keyword>
<comment type="subcellular location">
    <subcellularLocation>
        <location evidence="1">Cell inner membrane</location>
        <topology evidence="1">Single-pass membrane protein</topology>
    </subcellularLocation>
</comment>
<evidence type="ECO:0000313" key="13">
    <source>
        <dbReference type="EMBL" id="MBE0345737.1"/>
    </source>
</evidence>
<protein>
    <recommendedName>
        <fullName evidence="2">Type II secretion system protein H</fullName>
    </recommendedName>
    <alternativeName>
        <fullName evidence="10">General secretion pathway protein H</fullName>
    </alternativeName>
</protein>
<dbReference type="GO" id="GO:0005886">
    <property type="term" value="C:plasma membrane"/>
    <property type="evidence" value="ECO:0007669"/>
    <property type="project" value="UniProtKB-SubCell"/>
</dbReference>
<keyword evidence="8 11" id="KW-0472">Membrane</keyword>
<dbReference type="Proteomes" id="UP000660708">
    <property type="component" value="Unassembled WGS sequence"/>
</dbReference>
<evidence type="ECO:0000256" key="2">
    <source>
        <dbReference type="ARBA" id="ARBA00021549"/>
    </source>
</evidence>
<keyword evidence="14" id="KW-1185">Reference proteome</keyword>
<dbReference type="InterPro" id="IPR022346">
    <property type="entry name" value="T2SS_GspH"/>
</dbReference>
<dbReference type="EMBL" id="AQHF01000020">
    <property type="protein sequence ID" value="MBE0345737.1"/>
    <property type="molecule type" value="Genomic_DNA"/>
</dbReference>
<evidence type="ECO:0000256" key="5">
    <source>
        <dbReference type="ARBA" id="ARBA00022519"/>
    </source>
</evidence>
<evidence type="ECO:0000256" key="11">
    <source>
        <dbReference type="SAM" id="Phobius"/>
    </source>
</evidence>
<comment type="similarity">
    <text evidence="9">Belongs to the GSP H family.</text>
</comment>
<dbReference type="RefSeq" id="WP_128731384.1">
    <property type="nucleotide sequence ID" value="NZ_AQHF01000020.1"/>
</dbReference>
<organism evidence="13 14">
    <name type="scientific">Pseudoalteromonas peptidolytica F12-50-A1</name>
    <dbReference type="NCBI Taxonomy" id="1315280"/>
    <lineage>
        <taxon>Bacteria</taxon>
        <taxon>Pseudomonadati</taxon>
        <taxon>Pseudomonadota</taxon>
        <taxon>Gammaproteobacteria</taxon>
        <taxon>Alteromonadales</taxon>
        <taxon>Pseudoalteromonadaceae</taxon>
        <taxon>Pseudoalteromonas</taxon>
    </lineage>
</organism>
<dbReference type="Gene3D" id="3.55.40.10">
    <property type="entry name" value="minor pseudopilin epsh domain"/>
    <property type="match status" value="1"/>
</dbReference>
<evidence type="ECO:0000256" key="8">
    <source>
        <dbReference type="ARBA" id="ARBA00023136"/>
    </source>
</evidence>
<dbReference type="AlphaFoldDB" id="A0A8I0T3Y5"/>
<keyword evidence="7 11" id="KW-1133">Transmembrane helix</keyword>
<reference evidence="13 14" key="1">
    <citation type="submission" date="2015-06" db="EMBL/GenBank/DDBJ databases">
        <title>Genome sequence of Pseudoalteromonas peptidolytica.</title>
        <authorList>
            <person name="Xie B.-B."/>
            <person name="Rong J.-C."/>
            <person name="Qin Q.-L."/>
            <person name="Zhang Y.-Z."/>
        </authorList>
    </citation>
    <scope>NUCLEOTIDE SEQUENCE [LARGE SCALE GENOMIC DNA]</scope>
    <source>
        <strain evidence="13 14">F12-50-A1</strain>
    </source>
</reference>
<accession>A0A8I0T3Y5</accession>
<dbReference type="GO" id="GO:0015628">
    <property type="term" value="P:protein secretion by the type II secretion system"/>
    <property type="evidence" value="ECO:0007669"/>
    <property type="project" value="InterPro"/>
</dbReference>
<dbReference type="InterPro" id="IPR045584">
    <property type="entry name" value="Pilin-like"/>
</dbReference>
<evidence type="ECO:0000256" key="7">
    <source>
        <dbReference type="ARBA" id="ARBA00022989"/>
    </source>
</evidence>
<dbReference type="Pfam" id="PF12019">
    <property type="entry name" value="GspH"/>
    <property type="match status" value="1"/>
</dbReference>
<evidence type="ECO:0000256" key="3">
    <source>
        <dbReference type="ARBA" id="ARBA00022475"/>
    </source>
</evidence>
<dbReference type="InterPro" id="IPR012902">
    <property type="entry name" value="N_methyl_site"/>
</dbReference>
<sequence>MRRQFGFSLLESLVCITIILIVSALTLPFLSSSLRANNAEFKLEALRRAINFARIKAVANDATVTLCPLNKDRCDKRDWHKSITIFVDYYPVGIFTGKDVKLSVFDSTARGDTLVYPRHAVVFRRFGHLAGLYNGTFIYCNSSNTSGLALSVSYTGRSTLKDTEKCNQ</sequence>
<dbReference type="Pfam" id="PF07963">
    <property type="entry name" value="N_methyl"/>
    <property type="match status" value="1"/>
</dbReference>
<evidence type="ECO:0000256" key="9">
    <source>
        <dbReference type="ARBA" id="ARBA00025772"/>
    </source>
</evidence>
<comment type="caution">
    <text evidence="13">The sequence shown here is derived from an EMBL/GenBank/DDBJ whole genome shotgun (WGS) entry which is preliminary data.</text>
</comment>
<evidence type="ECO:0000256" key="1">
    <source>
        <dbReference type="ARBA" id="ARBA00004377"/>
    </source>
</evidence>
<feature type="transmembrane region" description="Helical" evidence="11">
    <location>
        <begin position="7"/>
        <end position="30"/>
    </location>
</feature>
<proteinExistence type="inferred from homology"/>
<dbReference type="NCBIfam" id="TIGR02532">
    <property type="entry name" value="IV_pilin_GFxxxE"/>
    <property type="match status" value="1"/>
</dbReference>